<dbReference type="RefSeq" id="WP_112118466.1">
    <property type="nucleotide sequence ID" value="NZ_CANLUV010000001.1"/>
</dbReference>
<evidence type="ECO:0000313" key="1">
    <source>
        <dbReference type="EMBL" id="SPU38579.1"/>
    </source>
</evidence>
<reference evidence="1 2" key="1">
    <citation type="submission" date="2018-06" db="EMBL/GenBank/DDBJ databases">
        <authorList>
            <consortium name="Pathogen Informatics"/>
            <person name="Doyle S."/>
        </authorList>
    </citation>
    <scope>NUCLEOTIDE SEQUENCE [LARGE SCALE GENOMIC DNA]</scope>
    <source>
        <strain evidence="1 2">NCTC7582</strain>
    </source>
</reference>
<dbReference type="Pfam" id="PF15428">
    <property type="entry name" value="Imm26"/>
    <property type="match status" value="1"/>
</dbReference>
<protein>
    <submittedName>
        <fullName evidence="1">Uncharacterized protein</fullName>
    </submittedName>
</protein>
<gene>
    <name evidence="1" type="ORF">NCTC7582_04542</name>
</gene>
<dbReference type="EMBL" id="UAQE01000004">
    <property type="protein sequence ID" value="SPU38579.1"/>
    <property type="molecule type" value="Genomic_DNA"/>
</dbReference>
<dbReference type="AlphaFoldDB" id="A0A2X1A2U3"/>
<dbReference type="Proteomes" id="UP000251431">
    <property type="component" value="Unassembled WGS sequence"/>
</dbReference>
<dbReference type="InterPro" id="IPR029278">
    <property type="entry name" value="Imm26"/>
</dbReference>
<accession>A0A2X1A2U3</accession>
<evidence type="ECO:0000313" key="2">
    <source>
        <dbReference type="Proteomes" id="UP000251431"/>
    </source>
</evidence>
<organism evidence="1 2">
    <name type="scientific">Lysinibacillus capsici</name>
    <dbReference type="NCBI Taxonomy" id="2115968"/>
    <lineage>
        <taxon>Bacteria</taxon>
        <taxon>Bacillati</taxon>
        <taxon>Bacillota</taxon>
        <taxon>Bacilli</taxon>
        <taxon>Bacillales</taxon>
        <taxon>Bacillaceae</taxon>
        <taxon>Lysinibacillus</taxon>
    </lineage>
</organism>
<sequence length="388" mass="44806">MTPFTSWLTNSLRPYFGLHTLEAHWETIPIREDYFICLEGDLIKKRIFVNEHSYQEADVDILTRNREVIVPQTARGKEKKLNYTNISAVKAAGVVFSAGLGNENHPSSYITARNTKTYYQLPLTGFEHLTTKSALLNWLEQFPSQLPADYSDKLEKLTKMKSLRYKTVPGDIFRVEIDLFVDGYVLVIGDLRQMQKDHLFGEDSIWHNVMTMPLFVRPYLLTTTERLPSLEEIISAPLAPQTHIVMDDHFMRGCYEKIGHKMLTESDIVFPMGYGVTLNYGKEPRYRLSWGTGTISKPAPSTSYQTASRFTNHGVYAGVASDWLKQEEGIVTESLDHPHFREDRQRALAEFSFPEDISYDDFNRQTGGLTRTQYIHYLNKTYHRTHKK</sequence>
<name>A0A2X1A2U3_9BACI</name>
<proteinExistence type="predicted"/>